<feature type="transmembrane region" description="Helical" evidence="1">
    <location>
        <begin position="166"/>
        <end position="187"/>
    </location>
</feature>
<gene>
    <name evidence="2" type="ORF">LJ207_02435</name>
</gene>
<dbReference type="PANTHER" id="PTHR11328">
    <property type="entry name" value="MAJOR FACILITATOR SUPERFAMILY DOMAIN-CONTAINING PROTEIN"/>
    <property type="match status" value="1"/>
</dbReference>
<protein>
    <submittedName>
        <fullName evidence="2">MFS transporter</fullName>
    </submittedName>
</protein>
<comment type="caution">
    <text evidence="2">The sequence shown here is derived from an EMBL/GenBank/DDBJ whole genome shotgun (WGS) entry which is preliminary data.</text>
</comment>
<dbReference type="PANTHER" id="PTHR11328:SF28">
    <property type="entry name" value="MAJOR FACILITATOR SUPERFAMILY DOMAIN-CONTAINING PROTEIN 12"/>
    <property type="match status" value="1"/>
</dbReference>
<dbReference type="Gene3D" id="1.20.1250.20">
    <property type="entry name" value="MFS general substrate transporter like domains"/>
    <property type="match status" value="1"/>
</dbReference>
<dbReference type="GO" id="GO:0008643">
    <property type="term" value="P:carbohydrate transport"/>
    <property type="evidence" value="ECO:0007669"/>
    <property type="project" value="InterPro"/>
</dbReference>
<feature type="transmembrane region" description="Helical" evidence="1">
    <location>
        <begin position="207"/>
        <end position="227"/>
    </location>
</feature>
<feature type="transmembrane region" description="Helical" evidence="1">
    <location>
        <begin position="98"/>
        <end position="117"/>
    </location>
</feature>
<feature type="transmembrane region" description="Helical" evidence="1">
    <location>
        <begin position="326"/>
        <end position="345"/>
    </location>
</feature>
<keyword evidence="3" id="KW-1185">Reference proteome</keyword>
<feature type="transmembrane region" description="Helical" evidence="1">
    <location>
        <begin position="357"/>
        <end position="379"/>
    </location>
</feature>
<evidence type="ECO:0000313" key="2">
    <source>
        <dbReference type="EMBL" id="MCC3144175.1"/>
    </source>
</evidence>
<feature type="transmembrane region" description="Helical" evidence="1">
    <location>
        <begin position="400"/>
        <end position="426"/>
    </location>
</feature>
<dbReference type="AlphaFoldDB" id="A0AAW4WSV1"/>
<organism evidence="2 3">
    <name type="scientific">Halanaerobium polyolivorans</name>
    <dbReference type="NCBI Taxonomy" id="2886943"/>
    <lineage>
        <taxon>Bacteria</taxon>
        <taxon>Bacillati</taxon>
        <taxon>Bacillota</taxon>
        <taxon>Clostridia</taxon>
        <taxon>Halanaerobiales</taxon>
        <taxon>Halanaerobiaceae</taxon>
        <taxon>Halanaerobium</taxon>
    </lineage>
</organism>
<accession>A0AAW4WSV1</accession>
<feature type="transmembrane region" description="Helical" evidence="1">
    <location>
        <begin position="129"/>
        <end position="145"/>
    </location>
</feature>
<dbReference type="InterPro" id="IPR036259">
    <property type="entry name" value="MFS_trans_sf"/>
</dbReference>
<sequence length="495" mass="54524">MLKDMDKKEIEKKRKKLKEKGKYHNAEKWQIALFALNNTATNTAFVLIMYYAFFTQNVLGLSAAIVGGIATAMRMFDGFTDPFIGFILDKTDTKFGKFRPFMFAGNVILVITIILLFNTPPEWASNMKYIYTAALYGIAIIGYTFQTSCTRGAQAALTNDPEQRPLFTFFDSIYNTVLFAGATYLIMTVMAPNYAQNVNDPQLWSHVSIMFMAGSFVMTILAIIGIWSKDQTKFFGLSDVKNNVEVKFGDAWDVIKNNRPLQMLIVAASTDKLALTARRAGFIYFFSNILYNTALQGRFEVTVMLPAIIVTYIGVKFAEKVGLKNAFVTLTWLGTFLIIALLILTPVIDGGEMTTGVWILLIVLGAQYSVSQLAGNIVIPMIADCTDYESLRSGKFMAGFIGTIFSFVDKMISSLGTVIIGASIALAGYGGVRIPPNSAVSTSLEIAIMFIILGLPLIGHVASLIAMKFYKLDAKEMAKIQNALDEKKQAAADAV</sequence>
<proteinExistence type="predicted"/>
<dbReference type="Proteomes" id="UP001199296">
    <property type="component" value="Unassembled WGS sequence"/>
</dbReference>
<dbReference type="RefSeq" id="WP_229343759.1">
    <property type="nucleotide sequence ID" value="NZ_JAJFAT010000002.1"/>
</dbReference>
<dbReference type="GO" id="GO:0015293">
    <property type="term" value="F:symporter activity"/>
    <property type="evidence" value="ECO:0007669"/>
    <property type="project" value="InterPro"/>
</dbReference>
<dbReference type="GO" id="GO:0005886">
    <property type="term" value="C:plasma membrane"/>
    <property type="evidence" value="ECO:0007669"/>
    <property type="project" value="TreeGrafter"/>
</dbReference>
<evidence type="ECO:0000256" key="1">
    <source>
        <dbReference type="SAM" id="Phobius"/>
    </source>
</evidence>
<keyword evidence="1" id="KW-1133">Transmembrane helix</keyword>
<name>A0AAW4WSV1_9FIRM</name>
<dbReference type="EMBL" id="JAJFAT010000002">
    <property type="protein sequence ID" value="MCC3144175.1"/>
    <property type="molecule type" value="Genomic_DNA"/>
</dbReference>
<reference evidence="2 3" key="1">
    <citation type="submission" date="2021-10" db="EMBL/GenBank/DDBJ databases">
        <authorList>
            <person name="Grouzdev D.S."/>
            <person name="Pantiukh K.S."/>
            <person name="Krutkina M.S."/>
        </authorList>
    </citation>
    <scope>NUCLEOTIDE SEQUENCE [LARGE SCALE GENOMIC DNA]</scope>
    <source>
        <strain evidence="2 3">Z-7514</strain>
    </source>
</reference>
<keyword evidence="1" id="KW-0472">Membrane</keyword>
<feature type="transmembrane region" description="Helical" evidence="1">
    <location>
        <begin position="31"/>
        <end position="53"/>
    </location>
</feature>
<feature type="transmembrane region" description="Helical" evidence="1">
    <location>
        <begin position="446"/>
        <end position="470"/>
    </location>
</feature>
<dbReference type="InterPro" id="IPR039672">
    <property type="entry name" value="MFS_2"/>
</dbReference>
<dbReference type="SUPFAM" id="SSF103473">
    <property type="entry name" value="MFS general substrate transporter"/>
    <property type="match status" value="1"/>
</dbReference>
<evidence type="ECO:0000313" key="3">
    <source>
        <dbReference type="Proteomes" id="UP001199296"/>
    </source>
</evidence>
<feature type="transmembrane region" description="Helical" evidence="1">
    <location>
        <begin position="59"/>
        <end position="77"/>
    </location>
</feature>
<keyword evidence="1" id="KW-0812">Transmembrane</keyword>
<dbReference type="Pfam" id="PF13347">
    <property type="entry name" value="MFS_2"/>
    <property type="match status" value="1"/>
</dbReference>